<gene>
    <name evidence="3" type="ORF">EV668_2761</name>
</gene>
<name>A0A4R7BYU1_9HYPH</name>
<dbReference type="InterPro" id="IPR001466">
    <property type="entry name" value="Beta-lactam-related"/>
</dbReference>
<dbReference type="Proteomes" id="UP000295122">
    <property type="component" value="Unassembled WGS sequence"/>
</dbReference>
<reference evidence="3 4" key="1">
    <citation type="submission" date="2019-03" db="EMBL/GenBank/DDBJ databases">
        <title>Genomic Encyclopedia of Type Strains, Phase IV (KMG-IV): sequencing the most valuable type-strain genomes for metagenomic binning, comparative biology and taxonomic classification.</title>
        <authorList>
            <person name="Goeker M."/>
        </authorList>
    </citation>
    <scope>NUCLEOTIDE SEQUENCE [LARGE SCALE GENOMIC DNA]</scope>
    <source>
        <strain evidence="3 4">DSM 25903</strain>
    </source>
</reference>
<dbReference type="Pfam" id="PF11954">
    <property type="entry name" value="DUF3471"/>
    <property type="match status" value="1"/>
</dbReference>
<accession>A0A4R7BYU1</accession>
<sequence length="552" mass="57649">MRLHSSCVDRGGGRLPCERRGLARRHRPAALALAAVLALSVPGRGAAEVVIDPTSSPSEAVALPVPPARIDAAVARLDELAAGIMRKAGIPGLSVAVVRGGRTVYAKGFGVRQAGEPGAVDAETVFQLASLSKPVGASVVAATIGDGRGAVRWDTPVGDLLPGFALSDAWVSRNVTVGDLYAHRSGLPDHGGDVLEYLGYDRAHILGKLRHLPLSPFRASYAYTNFGVTAAAEAVARASGTEWSALSQTTIYGPLGMSRTSSRFEDFMRRGNRAVPHVKVDGVYRAKYQRDPDAQSPAGGVSSTASDMARWMAMVLAGGRSAGKAVVTETALRSMLGPQTVSHAPANPSDRAGFYGFGIGVNVSPSGRVVLSHSGAFLLGAATNLVLVPSLDLGIVVLSNAAPTGAVEALGAEFADLVQFGTVTRDWFSAYAGLFAPMHKPFGSLVGQAPPSAPLPPAADEAYLGAYANAYFGRIAITRGQGRLTLAAGRDGAKLFRLRHWNGDTFAFDLDGEDAAPGSISTLTFDRSEGKVASLRIEYFSEDAARGLFLRE</sequence>
<dbReference type="Pfam" id="PF00144">
    <property type="entry name" value="Beta-lactamase"/>
    <property type="match status" value="1"/>
</dbReference>
<dbReference type="AlphaFoldDB" id="A0A4R7BYU1"/>
<dbReference type="OrthoDB" id="5377981at2"/>
<dbReference type="InterPro" id="IPR012338">
    <property type="entry name" value="Beta-lactam/transpept-like"/>
</dbReference>
<dbReference type="InterPro" id="IPR021860">
    <property type="entry name" value="Peptidase_S12_Pab87-rel_C"/>
</dbReference>
<evidence type="ECO:0000259" key="1">
    <source>
        <dbReference type="Pfam" id="PF00144"/>
    </source>
</evidence>
<comment type="caution">
    <text evidence="3">The sequence shown here is derived from an EMBL/GenBank/DDBJ whole genome shotgun (WGS) entry which is preliminary data.</text>
</comment>
<organism evidence="3 4">
    <name type="scientific">Enterovirga rhinocerotis</name>
    <dbReference type="NCBI Taxonomy" id="1339210"/>
    <lineage>
        <taxon>Bacteria</taxon>
        <taxon>Pseudomonadati</taxon>
        <taxon>Pseudomonadota</taxon>
        <taxon>Alphaproteobacteria</taxon>
        <taxon>Hyphomicrobiales</taxon>
        <taxon>Methylobacteriaceae</taxon>
        <taxon>Enterovirga</taxon>
    </lineage>
</organism>
<feature type="domain" description="Peptidase S12 Pab87-related C-terminal" evidence="2">
    <location>
        <begin position="451"/>
        <end position="538"/>
    </location>
</feature>
<dbReference type="SUPFAM" id="SSF56601">
    <property type="entry name" value="beta-lactamase/transpeptidase-like"/>
    <property type="match status" value="1"/>
</dbReference>
<protein>
    <submittedName>
        <fullName evidence="3">CubicO group peptidase (Beta-lactamase class C family)</fullName>
    </submittedName>
</protein>
<evidence type="ECO:0000259" key="2">
    <source>
        <dbReference type="Pfam" id="PF11954"/>
    </source>
</evidence>
<dbReference type="PANTHER" id="PTHR46825">
    <property type="entry name" value="D-ALANYL-D-ALANINE-CARBOXYPEPTIDASE/ENDOPEPTIDASE AMPH"/>
    <property type="match status" value="1"/>
</dbReference>
<dbReference type="EMBL" id="SNZR01000013">
    <property type="protein sequence ID" value="TDR89925.1"/>
    <property type="molecule type" value="Genomic_DNA"/>
</dbReference>
<evidence type="ECO:0000313" key="3">
    <source>
        <dbReference type="EMBL" id="TDR89925.1"/>
    </source>
</evidence>
<proteinExistence type="predicted"/>
<feature type="domain" description="Beta-lactamase-related" evidence="1">
    <location>
        <begin position="77"/>
        <end position="416"/>
    </location>
</feature>
<dbReference type="Gene3D" id="3.40.710.10">
    <property type="entry name" value="DD-peptidase/beta-lactamase superfamily"/>
    <property type="match status" value="1"/>
</dbReference>
<dbReference type="InterPro" id="IPR050491">
    <property type="entry name" value="AmpC-like"/>
</dbReference>
<dbReference type="PANTHER" id="PTHR46825:SF15">
    <property type="entry name" value="BETA-LACTAMASE-RELATED DOMAIN-CONTAINING PROTEIN"/>
    <property type="match status" value="1"/>
</dbReference>
<evidence type="ECO:0000313" key="4">
    <source>
        <dbReference type="Proteomes" id="UP000295122"/>
    </source>
</evidence>
<keyword evidence="4" id="KW-1185">Reference proteome</keyword>
<dbReference type="Gene3D" id="2.40.128.600">
    <property type="match status" value="1"/>
</dbReference>